<comment type="caution">
    <text evidence="1">The sequence shown here is derived from an EMBL/GenBank/DDBJ whole genome shotgun (WGS) entry which is preliminary data.</text>
</comment>
<protein>
    <submittedName>
        <fullName evidence="1">Uncharacterized protein</fullName>
    </submittedName>
</protein>
<dbReference type="EMBL" id="JAODUO010000187">
    <property type="protein sequence ID" value="KAK2186838.1"/>
    <property type="molecule type" value="Genomic_DNA"/>
</dbReference>
<accession>A0AAD9P2B1</accession>
<keyword evidence="2" id="KW-1185">Reference proteome</keyword>
<organism evidence="1 2">
    <name type="scientific">Ridgeia piscesae</name>
    <name type="common">Tubeworm</name>
    <dbReference type="NCBI Taxonomy" id="27915"/>
    <lineage>
        <taxon>Eukaryota</taxon>
        <taxon>Metazoa</taxon>
        <taxon>Spiralia</taxon>
        <taxon>Lophotrochozoa</taxon>
        <taxon>Annelida</taxon>
        <taxon>Polychaeta</taxon>
        <taxon>Sedentaria</taxon>
        <taxon>Canalipalpata</taxon>
        <taxon>Sabellida</taxon>
        <taxon>Siboglinidae</taxon>
        <taxon>Ridgeia</taxon>
    </lineage>
</organism>
<sequence length="177" mass="19791">MRATRNNGIETIHQGAAVIQDLVLDAVRGYVYWTTSHSLESARLDGRGHEIIHAIPYFLGKYILGVALRYDDNAGSIYWLLKNGDKLILNQMALLTDDTATQRSAILKVAKFRTTPLLSPVMHYYSGKLFWQGGRKDIIVLDIRGKSLAKLLVATSGDIETFTLTHSSLYWLPVCPV</sequence>
<proteinExistence type="predicted"/>
<dbReference type="Gene3D" id="2.120.10.30">
    <property type="entry name" value="TolB, C-terminal domain"/>
    <property type="match status" value="1"/>
</dbReference>
<gene>
    <name evidence="1" type="ORF">NP493_187g01002</name>
</gene>
<name>A0AAD9P2B1_RIDPI</name>
<evidence type="ECO:0000313" key="1">
    <source>
        <dbReference type="EMBL" id="KAK2186838.1"/>
    </source>
</evidence>
<dbReference type="AlphaFoldDB" id="A0AAD9P2B1"/>
<dbReference type="Proteomes" id="UP001209878">
    <property type="component" value="Unassembled WGS sequence"/>
</dbReference>
<dbReference type="InterPro" id="IPR011042">
    <property type="entry name" value="6-blade_b-propeller_TolB-like"/>
</dbReference>
<evidence type="ECO:0000313" key="2">
    <source>
        <dbReference type="Proteomes" id="UP001209878"/>
    </source>
</evidence>
<reference evidence="1" key="1">
    <citation type="journal article" date="2023" name="Mol. Biol. Evol.">
        <title>Third-Generation Sequencing Reveals the Adaptive Role of the Epigenome in Three Deep-Sea Polychaetes.</title>
        <authorList>
            <person name="Perez M."/>
            <person name="Aroh O."/>
            <person name="Sun Y."/>
            <person name="Lan Y."/>
            <person name="Juniper S.K."/>
            <person name="Young C.R."/>
            <person name="Angers B."/>
            <person name="Qian P.Y."/>
        </authorList>
    </citation>
    <scope>NUCLEOTIDE SEQUENCE</scope>
    <source>
        <strain evidence="1">R07B-5</strain>
    </source>
</reference>